<feature type="region of interest" description="Disordered" evidence="4">
    <location>
        <begin position="813"/>
        <end position="844"/>
    </location>
</feature>
<dbReference type="SUPFAM" id="SSF54001">
    <property type="entry name" value="Cysteine proteinases"/>
    <property type="match status" value="1"/>
</dbReference>
<evidence type="ECO:0000256" key="4">
    <source>
        <dbReference type="SAM" id="MobiDB-lite"/>
    </source>
</evidence>
<dbReference type="eggNOG" id="KOG1887">
    <property type="taxonomic scope" value="Eukaryota"/>
</dbReference>
<keyword evidence="2" id="KW-0833">Ubl conjugation pathway</keyword>
<feature type="region of interest" description="Disordered" evidence="4">
    <location>
        <begin position="917"/>
        <end position="937"/>
    </location>
</feature>
<evidence type="ECO:0000256" key="2">
    <source>
        <dbReference type="ARBA" id="ARBA00022786"/>
    </source>
</evidence>
<dbReference type="STRING" id="126957.T1IU18"/>
<dbReference type="InterPro" id="IPR052398">
    <property type="entry name" value="Ubiquitin_hydrolase_53/54"/>
</dbReference>
<dbReference type="InterPro" id="IPR038765">
    <property type="entry name" value="Papain-like_cys_pep_sf"/>
</dbReference>
<dbReference type="PANTHER" id="PTHR22975:SF9">
    <property type="entry name" value="ECHINUS SPLICE FORM 3"/>
    <property type="match status" value="1"/>
</dbReference>
<dbReference type="InterPro" id="IPR028889">
    <property type="entry name" value="USP"/>
</dbReference>
<dbReference type="Proteomes" id="UP000014500">
    <property type="component" value="Unassembled WGS sequence"/>
</dbReference>
<sequence>MIQRDSTGFNEIPERSRAVLWHLDIFRRSFRDISGHACMTDSCIFCALKELFAQFQYSQESALPPDALRRALAETFYDQQRFQLGFMDDAAECFENMLMRIHFHIANTESEDMCNAPHCIPHQKFAMTLVEQSVCNACGATSEPLPFTQMVHYISASALCVQAEQMDPNSGANLDFGKLLRKAGGMGDFRACPSSCGAKIQIRRSLMNRPEIVSIGLVWDSERPSLEHIMNVFRNVGTTLKLEDLFHSVVDNRWASTTVHQLVGVVTYYGKHYSTFFFHTKLRVWIYFDDATVREIGPKWEQVVEKCQRGHFQPLLLLYANPEGAPVEVDSAPQTITYVAGHRKLTRSTSERQNDAIKGANKISQLRRAATPNPELVRDSSIKDVCPRRAITPNPQELPGIGRFERKTYVGGSPLPPLPSYDQVDASRRKAAAAAAALFTSNGDVPIVFGDKKDDIYISRKAVENVLNYQKLQRQRTLSGGGSRNSNSSLESFDSVLLRNMHNFPNAKTENEPIWDGKLDPGQILDPANLVNRRRDSGNWSGDRNSASSSSSIEPISNRKTINKRIVNGSAGVPNTTGGKPVEMLSNPTYDPGYDSYSLSSNDSFPLSQSKHNQQLAQIPEVPNWNSLSPPQYKLRAQNNFSSDNCEILCCEADAYLAKSQMIEDAGDVPSAISLCNSAAAKARAAMDAPYVNPQSVMLARMKHNTCVMKARSLQRRLITRQESIGSTTSTETDDVESRHTRQSSSDSKSRRSDGGHSHSRQGSQESRHSLKEGANHSRQTSKDSTHRIEIYATLPKKGVKLVEKMRSGSVRLKGEKTLYDQNVAKPKPKPKPKPTEETSDYSSEWEMMRKITLHRTNSSPPVLKNALAAIEPEPEPEPKPKPKPKPKIEPKPVNVPGKKQHKIRRKLLMGGLIKRKNRSMPDLREHEAGQEKATSVHDQNVAFIDDFQLPRERDRCGYLSDAHLEYGRRSSSERCLLSKQQQHGGSQRTLLGHPKMPPKPPVRTTSQLSLGCQSSSSKTTSLNASSPNLSMYPKSSGVVAPVPKEEMHCNNANNSGFLAELQVKRKEILARKDKKQIIVGNNENKSCSWLQELQVKQTKMKQNVAPAVKPINCHSHAQFAEKENLRNANNEDRDQADMVNETCNGISSLSVSVRDLAHKFEQKKFPTPTAQQEMHSSTTCKLSDDLINANGVDPNWRKSPICVENHLEINWKSAGSGLPAKPQNGYMAEHQLSKSCINAQPSIYPVNGHPTSHHFDKYHKTAYKLPSSQNIQYQQPPPPLPFAHQHQYLNYHHQQILTKPQHQQLPPLSNQPFQPTTANKTPYHQVSTSNSMYHQQNPSYQQTTLVNTTYQQVPPSNSIYHQQNPLSTQVPSVPTVSGKNQKVPSISGTYPQVLPSANGAYQQVPPVNGAYQQVPSVNGAYQQVPSVPTVSGMNQKVPSISGTYPQVLPSANGAYQQVPPVNGAYQQVPSVNGAYQQVLPSANGAYQQVPSVNGAYQQALPSANGAYQQVPPVNGAYQQVPSVNGAYQQVPPVNGAYQQVPPVNGAYQQVPSSVNMVYQQVPSINGAYHQVPAINGVYLQSSPVNSNKYQSVSVSVSVSTSSSNLMNCGVAKKKKNVKKSVTFSDQVALVASADEDNELRFLDRVYKTVVAKNNNAAVTTNEETPVLPRTNQNPTNCCVINKTTTNVNKVPCHLCRKKSVIPPTVYCPDCDFYMSRFKPKV</sequence>
<evidence type="ECO:0000259" key="5">
    <source>
        <dbReference type="PROSITE" id="PS50235"/>
    </source>
</evidence>
<feature type="compositionally biased region" description="Basic and acidic residues" evidence="4">
    <location>
        <begin position="766"/>
        <end position="789"/>
    </location>
</feature>
<feature type="domain" description="USP" evidence="5">
    <location>
        <begin position="2"/>
        <end position="322"/>
    </location>
</feature>
<dbReference type="PROSITE" id="PS50235">
    <property type="entry name" value="USP_3"/>
    <property type="match status" value="1"/>
</dbReference>
<feature type="compositionally biased region" description="Polar residues" evidence="4">
    <location>
        <begin position="979"/>
        <end position="990"/>
    </location>
</feature>
<dbReference type="Gene3D" id="3.90.70.10">
    <property type="entry name" value="Cysteine proteinases"/>
    <property type="match status" value="1"/>
</dbReference>
<feature type="region of interest" description="Disordered" evidence="4">
    <location>
        <begin position="1366"/>
        <end position="1385"/>
    </location>
</feature>
<protein>
    <recommendedName>
        <fullName evidence="5">USP domain-containing protein</fullName>
    </recommendedName>
</protein>
<dbReference type="HOGENOM" id="CLU_001341_0_0_1"/>
<evidence type="ECO:0000256" key="1">
    <source>
        <dbReference type="ARBA" id="ARBA00009085"/>
    </source>
</evidence>
<dbReference type="Pfam" id="PF07709">
    <property type="entry name" value="SRR"/>
    <property type="match status" value="4"/>
</dbReference>
<organism evidence="6 7">
    <name type="scientific">Strigamia maritima</name>
    <name type="common">European centipede</name>
    <name type="synonym">Geophilus maritimus</name>
    <dbReference type="NCBI Taxonomy" id="126957"/>
    <lineage>
        <taxon>Eukaryota</taxon>
        <taxon>Metazoa</taxon>
        <taxon>Ecdysozoa</taxon>
        <taxon>Arthropoda</taxon>
        <taxon>Myriapoda</taxon>
        <taxon>Chilopoda</taxon>
        <taxon>Pleurostigmophora</taxon>
        <taxon>Geophilomorpha</taxon>
        <taxon>Linotaeniidae</taxon>
        <taxon>Strigamia</taxon>
    </lineage>
</organism>
<feature type="compositionally biased region" description="Low complexity" evidence="4">
    <location>
        <begin position="1005"/>
        <end position="1027"/>
    </location>
</feature>
<feature type="region of interest" description="Disordered" evidence="4">
    <location>
        <begin position="870"/>
        <end position="902"/>
    </location>
</feature>
<evidence type="ECO:0000256" key="3">
    <source>
        <dbReference type="ARBA" id="ARBA00022801"/>
    </source>
</evidence>
<evidence type="ECO:0000313" key="7">
    <source>
        <dbReference type="Proteomes" id="UP000014500"/>
    </source>
</evidence>
<feature type="region of interest" description="Disordered" evidence="4">
    <location>
        <begin position="528"/>
        <end position="556"/>
    </location>
</feature>
<feature type="region of interest" description="Disordered" evidence="4">
    <location>
        <begin position="978"/>
        <end position="1030"/>
    </location>
</feature>
<dbReference type="GO" id="GO:0016787">
    <property type="term" value="F:hydrolase activity"/>
    <property type="evidence" value="ECO:0007669"/>
    <property type="project" value="UniProtKB-KW"/>
</dbReference>
<dbReference type="EMBL" id="JH431516">
    <property type="status" value="NOT_ANNOTATED_CDS"/>
    <property type="molecule type" value="Genomic_DNA"/>
</dbReference>
<keyword evidence="3" id="KW-0378">Hydrolase</keyword>
<dbReference type="CDD" id="cd02257">
    <property type="entry name" value="Peptidase_C19"/>
    <property type="match status" value="1"/>
</dbReference>
<comment type="similarity">
    <text evidence="1">Belongs to the peptidase C19 family.</text>
</comment>
<feature type="compositionally biased region" description="Basic and acidic residues" evidence="4">
    <location>
        <begin position="920"/>
        <end position="931"/>
    </location>
</feature>
<accession>T1IU18</accession>
<feature type="compositionally biased region" description="Basic and acidic residues" evidence="4">
    <location>
        <begin position="748"/>
        <end position="757"/>
    </location>
</feature>
<evidence type="ECO:0000313" key="6">
    <source>
        <dbReference type="EnsemblMetazoa" id="SMAR004631-PA"/>
    </source>
</evidence>
<dbReference type="EnsemblMetazoa" id="SMAR004631-RA">
    <property type="protein sequence ID" value="SMAR004631-PA"/>
    <property type="gene ID" value="SMAR004631"/>
</dbReference>
<dbReference type="PhylomeDB" id="T1IU18"/>
<name>T1IU18_STRMM</name>
<dbReference type="InterPro" id="IPR011714">
    <property type="entry name" value="Seve_residue_repeat"/>
</dbReference>
<reference evidence="6" key="2">
    <citation type="submission" date="2015-02" db="UniProtKB">
        <authorList>
            <consortium name="EnsemblMetazoa"/>
        </authorList>
    </citation>
    <scope>IDENTIFICATION</scope>
</reference>
<reference evidence="7" key="1">
    <citation type="submission" date="2011-05" db="EMBL/GenBank/DDBJ databases">
        <authorList>
            <person name="Richards S.R."/>
            <person name="Qu J."/>
            <person name="Jiang H."/>
            <person name="Jhangiani S.N."/>
            <person name="Agravi P."/>
            <person name="Goodspeed R."/>
            <person name="Gross S."/>
            <person name="Mandapat C."/>
            <person name="Jackson L."/>
            <person name="Mathew T."/>
            <person name="Pu L."/>
            <person name="Thornton R."/>
            <person name="Saada N."/>
            <person name="Wilczek-Boney K.B."/>
            <person name="Lee S."/>
            <person name="Kovar C."/>
            <person name="Wu Y."/>
            <person name="Scherer S.E."/>
            <person name="Worley K.C."/>
            <person name="Muzny D.M."/>
            <person name="Gibbs R."/>
        </authorList>
    </citation>
    <scope>NUCLEOTIDE SEQUENCE</scope>
    <source>
        <strain evidence="7">Brora</strain>
    </source>
</reference>
<feature type="region of interest" description="Disordered" evidence="4">
    <location>
        <begin position="719"/>
        <end position="789"/>
    </location>
</feature>
<dbReference type="PANTHER" id="PTHR22975">
    <property type="entry name" value="UBIQUITIN SPECIFIC PROTEINASE"/>
    <property type="match status" value="1"/>
</dbReference>
<feature type="compositionally biased region" description="Basic and acidic residues" evidence="4">
    <location>
        <begin position="877"/>
        <end position="891"/>
    </location>
</feature>
<dbReference type="FunFam" id="3.90.70.10:FF:000041">
    <property type="entry name" value="Inactive ubiquitin carboxyl-terminal hydrolase 53"/>
    <property type="match status" value="1"/>
</dbReference>
<keyword evidence="7" id="KW-1185">Reference proteome</keyword>
<proteinExistence type="inferred from homology"/>